<dbReference type="AlphaFoldDB" id="A0A6L9LBQ9"/>
<reference evidence="2 3" key="1">
    <citation type="submission" date="2020-02" db="EMBL/GenBank/DDBJ databases">
        <title>Draft genome sequence of two Spirosoma agri KCTC 52727 and Spirosoma terrae KCTC 52035.</title>
        <authorList>
            <person name="Rojas J."/>
            <person name="Ambika Manirajan B."/>
            <person name="Suarez C."/>
            <person name="Ratering S."/>
            <person name="Schnell S."/>
        </authorList>
    </citation>
    <scope>NUCLEOTIDE SEQUENCE [LARGE SCALE GENOMIC DNA]</scope>
    <source>
        <strain evidence="2 3">KCTC 52035</strain>
    </source>
</reference>
<dbReference type="PANTHER" id="PTHR22916">
    <property type="entry name" value="GLYCOSYLTRANSFERASE"/>
    <property type="match status" value="1"/>
</dbReference>
<name>A0A6L9LBQ9_9BACT</name>
<dbReference type="Gene3D" id="3.90.550.10">
    <property type="entry name" value="Spore Coat Polysaccharide Biosynthesis Protein SpsA, Chain A"/>
    <property type="match status" value="1"/>
</dbReference>
<dbReference type="Proteomes" id="UP000474175">
    <property type="component" value="Unassembled WGS sequence"/>
</dbReference>
<keyword evidence="2" id="KW-0808">Transferase</keyword>
<feature type="domain" description="Glycosyltransferase 2-like" evidence="1">
    <location>
        <begin position="5"/>
        <end position="120"/>
    </location>
</feature>
<evidence type="ECO:0000259" key="1">
    <source>
        <dbReference type="Pfam" id="PF00535"/>
    </source>
</evidence>
<dbReference type="CDD" id="cd06433">
    <property type="entry name" value="GT_2_WfgS_like"/>
    <property type="match status" value="1"/>
</dbReference>
<protein>
    <submittedName>
        <fullName evidence="2">Glycosyltransferase</fullName>
    </submittedName>
</protein>
<dbReference type="RefSeq" id="WP_163954004.1">
    <property type="nucleotide sequence ID" value="NZ_JAAFZH010000014.1"/>
</dbReference>
<sequence length="246" mass="28774">MKLVSIITVCYNSEKTIIQTIESVLRQTYPNIEYLIIDGNSTDNTLKIIKEYASQYPNTISYISEPDKGIYNAMNKGLFLAKGELIGIINSDDWYEERTVEFAIEAFMAHGDAVFHGIQRTFHQDEIIGLQCNMANQLSHKMIEHPTCFLPKSFYCNYGKFDESLKYVGDYELMLRLKKNNVKFIAIEKVLANFREGGASHNFKAVLENYSLWLKLGLMSRNKYIYRYVMDHVRLWLKWIRKKNFV</sequence>
<evidence type="ECO:0000313" key="2">
    <source>
        <dbReference type="EMBL" id="NDU97995.1"/>
    </source>
</evidence>
<dbReference type="InterPro" id="IPR029044">
    <property type="entry name" value="Nucleotide-diphossugar_trans"/>
</dbReference>
<dbReference type="Pfam" id="PF00535">
    <property type="entry name" value="Glycos_transf_2"/>
    <property type="match status" value="1"/>
</dbReference>
<keyword evidence="3" id="KW-1185">Reference proteome</keyword>
<comment type="caution">
    <text evidence="2">The sequence shown here is derived from an EMBL/GenBank/DDBJ whole genome shotgun (WGS) entry which is preliminary data.</text>
</comment>
<evidence type="ECO:0000313" key="3">
    <source>
        <dbReference type="Proteomes" id="UP000474175"/>
    </source>
</evidence>
<dbReference type="EMBL" id="JAAFZH010000014">
    <property type="protein sequence ID" value="NDU97995.1"/>
    <property type="molecule type" value="Genomic_DNA"/>
</dbReference>
<dbReference type="SUPFAM" id="SSF53448">
    <property type="entry name" value="Nucleotide-diphospho-sugar transferases"/>
    <property type="match status" value="1"/>
</dbReference>
<dbReference type="GO" id="GO:0016758">
    <property type="term" value="F:hexosyltransferase activity"/>
    <property type="evidence" value="ECO:0007669"/>
    <property type="project" value="UniProtKB-ARBA"/>
</dbReference>
<proteinExistence type="predicted"/>
<accession>A0A6L9LBQ9</accession>
<dbReference type="PANTHER" id="PTHR22916:SF3">
    <property type="entry name" value="UDP-GLCNAC:BETAGAL BETA-1,3-N-ACETYLGLUCOSAMINYLTRANSFERASE-LIKE PROTEIN 1"/>
    <property type="match status" value="1"/>
</dbReference>
<organism evidence="2 3">
    <name type="scientific">Spirosoma terrae</name>
    <dbReference type="NCBI Taxonomy" id="1968276"/>
    <lineage>
        <taxon>Bacteria</taxon>
        <taxon>Pseudomonadati</taxon>
        <taxon>Bacteroidota</taxon>
        <taxon>Cytophagia</taxon>
        <taxon>Cytophagales</taxon>
        <taxon>Cytophagaceae</taxon>
        <taxon>Spirosoma</taxon>
    </lineage>
</organism>
<gene>
    <name evidence="2" type="ORF">GK108_24130</name>
</gene>
<dbReference type="InterPro" id="IPR001173">
    <property type="entry name" value="Glyco_trans_2-like"/>
</dbReference>